<dbReference type="AlphaFoldDB" id="A0A8T1PRM3"/>
<dbReference type="EMBL" id="CM031816">
    <property type="protein sequence ID" value="KAG6645725.1"/>
    <property type="molecule type" value="Genomic_DNA"/>
</dbReference>
<dbReference type="PANTHER" id="PTHR48049">
    <property type="entry name" value="GLYCOSYLTRANSFERASE"/>
    <property type="match status" value="1"/>
</dbReference>
<name>A0A8T1PRM3_CARIL</name>
<dbReference type="Proteomes" id="UP000811609">
    <property type="component" value="Chromosome 8"/>
</dbReference>
<sequence>MAETNKLHIAMFPWLAFGHIVPFLELGKLIARNIERLPKISPDIAPSINLVKLSLPHVENLPENAEATMDVPYHIIPYLKRAHDGLQEPLSRFLESSTPDWIIHDFAPHWLPPIAAKLGIPRVFFSVIRAASLYFFGPLNFSRGYARTEPEHFAVTSKWVPFPSKIAFRIFEAKKILDGFDENASGVADWFRFITVASAAEAVATKTCMEIEAEWLKLLGDLYEMPVIPTGLLPPSAQESGNERDDTWDIIVEWLDRQEKGSVVFITFGSEVQPSQQDFIELALGIEQSGLPFVWVLRKQSDSVAEDSVEQPEGFEVPQLRILAHDSVGGFRTHCGWSSVSEALHFGLALIMLPFFVDQGLIARSLEDMQVGIEIPRNEQDGTFTRDSGQIYKDKAKEMATIFGDKDLQHRYVDKFVEFLENKRHFSNSIASLIFNISTLKNIERLAKIPLDIATFITLVKLSLPHVENLPENAKATMDVPYHMVPYLKIDYDGLQEPLCRFLESSTPDWIIHDFALHWLPLIANKLGIKRAFFNIFRASSLCFFGPLKGNTDTTARTEPKQFTFPPRWVPFPSKVVFWVVEVKIHYHPK</sequence>
<dbReference type="GO" id="GO:0035251">
    <property type="term" value="F:UDP-glucosyltransferase activity"/>
    <property type="evidence" value="ECO:0007669"/>
    <property type="project" value="InterPro"/>
</dbReference>
<proteinExistence type="predicted"/>
<gene>
    <name evidence="2" type="ORF">CIPAW_08G142100</name>
</gene>
<dbReference type="PANTHER" id="PTHR48049:SF60">
    <property type="entry name" value="UDP-GLYCOSYLTRANSFERASE 91B1"/>
    <property type="match status" value="1"/>
</dbReference>
<evidence type="ECO:0000256" key="1">
    <source>
        <dbReference type="ARBA" id="ARBA00022679"/>
    </source>
</evidence>
<comment type="caution">
    <text evidence="2">The sequence shown here is derived from an EMBL/GenBank/DDBJ whole genome shotgun (WGS) entry which is preliminary data.</text>
</comment>
<reference evidence="2" key="1">
    <citation type="submission" date="2020-12" db="EMBL/GenBank/DDBJ databases">
        <title>WGS assembly of Carya illinoinensis cv. Pawnee.</title>
        <authorList>
            <person name="Platts A."/>
            <person name="Shu S."/>
            <person name="Wright S."/>
            <person name="Barry K."/>
            <person name="Edger P."/>
            <person name="Pires J.C."/>
            <person name="Schmutz J."/>
        </authorList>
    </citation>
    <scope>NUCLEOTIDE SEQUENCE</scope>
    <source>
        <tissue evidence="2">Leaf</tissue>
    </source>
</reference>
<dbReference type="InterPro" id="IPR050481">
    <property type="entry name" value="UDP-glycosyltransf_plant"/>
</dbReference>
<accession>A0A8T1PRM3</accession>
<keyword evidence="1" id="KW-0808">Transferase</keyword>
<keyword evidence="3" id="KW-1185">Reference proteome</keyword>
<dbReference type="Pfam" id="PF00201">
    <property type="entry name" value="UDPGT"/>
    <property type="match status" value="1"/>
</dbReference>
<evidence type="ECO:0000313" key="2">
    <source>
        <dbReference type="EMBL" id="KAG6645725.1"/>
    </source>
</evidence>
<organism evidence="2 3">
    <name type="scientific">Carya illinoinensis</name>
    <name type="common">Pecan</name>
    <dbReference type="NCBI Taxonomy" id="32201"/>
    <lineage>
        <taxon>Eukaryota</taxon>
        <taxon>Viridiplantae</taxon>
        <taxon>Streptophyta</taxon>
        <taxon>Embryophyta</taxon>
        <taxon>Tracheophyta</taxon>
        <taxon>Spermatophyta</taxon>
        <taxon>Magnoliopsida</taxon>
        <taxon>eudicotyledons</taxon>
        <taxon>Gunneridae</taxon>
        <taxon>Pentapetalae</taxon>
        <taxon>rosids</taxon>
        <taxon>fabids</taxon>
        <taxon>Fagales</taxon>
        <taxon>Juglandaceae</taxon>
        <taxon>Carya</taxon>
    </lineage>
</organism>
<evidence type="ECO:0008006" key="4">
    <source>
        <dbReference type="Google" id="ProtNLM"/>
    </source>
</evidence>
<evidence type="ECO:0000313" key="3">
    <source>
        <dbReference type="Proteomes" id="UP000811609"/>
    </source>
</evidence>
<dbReference type="CDD" id="cd03784">
    <property type="entry name" value="GT1_Gtf-like"/>
    <property type="match status" value="1"/>
</dbReference>
<protein>
    <recommendedName>
        <fullName evidence="4">UDP-rhamnose:rhamnosyltransferase 1</fullName>
    </recommendedName>
</protein>
<dbReference type="InterPro" id="IPR002213">
    <property type="entry name" value="UDP_glucos_trans"/>
</dbReference>